<name>A0A7X9RZ86_9BACT</name>
<dbReference type="GO" id="GO:0004386">
    <property type="term" value="F:helicase activity"/>
    <property type="evidence" value="ECO:0007669"/>
    <property type="project" value="UniProtKB-KW"/>
</dbReference>
<keyword evidence="3" id="KW-1185">Reference proteome</keyword>
<keyword evidence="2" id="KW-0067">ATP-binding</keyword>
<dbReference type="RefSeq" id="WP_169659564.1">
    <property type="nucleotide sequence ID" value="NZ_JABANE010000095.1"/>
</dbReference>
<dbReference type="InterPro" id="IPR014001">
    <property type="entry name" value="Helicase_ATP-bd"/>
</dbReference>
<keyword evidence="2" id="KW-0547">Nucleotide-binding</keyword>
<keyword evidence="2" id="KW-0347">Helicase</keyword>
<dbReference type="InterPro" id="IPR027417">
    <property type="entry name" value="P-loop_NTPase"/>
</dbReference>
<dbReference type="PANTHER" id="PTHR47396">
    <property type="entry name" value="TYPE I RESTRICTION ENZYME ECOKI R PROTEIN"/>
    <property type="match status" value="1"/>
</dbReference>
<dbReference type="PANTHER" id="PTHR47396:SF1">
    <property type="entry name" value="ATP-DEPENDENT HELICASE IRC3-RELATED"/>
    <property type="match status" value="1"/>
</dbReference>
<dbReference type="GO" id="GO:0005829">
    <property type="term" value="C:cytosol"/>
    <property type="evidence" value="ECO:0007669"/>
    <property type="project" value="TreeGrafter"/>
</dbReference>
<keyword evidence="2" id="KW-0378">Hydrolase</keyword>
<comment type="caution">
    <text evidence="2">The sequence shown here is derived from an EMBL/GenBank/DDBJ whole genome shotgun (WGS) entry which is preliminary data.</text>
</comment>
<dbReference type="GO" id="GO:0016787">
    <property type="term" value="F:hydrolase activity"/>
    <property type="evidence" value="ECO:0007669"/>
    <property type="project" value="InterPro"/>
</dbReference>
<evidence type="ECO:0000313" key="2">
    <source>
        <dbReference type="EMBL" id="NME71347.1"/>
    </source>
</evidence>
<dbReference type="GO" id="GO:0003677">
    <property type="term" value="F:DNA binding"/>
    <property type="evidence" value="ECO:0007669"/>
    <property type="project" value="InterPro"/>
</dbReference>
<reference evidence="2 3" key="1">
    <citation type="submission" date="2020-04" db="EMBL/GenBank/DDBJ databases">
        <title>Flammeovirga sp. SR4, a novel species isolated from seawater.</title>
        <authorList>
            <person name="Wang X."/>
        </authorList>
    </citation>
    <scope>NUCLEOTIDE SEQUENCE [LARGE SCALE GENOMIC DNA]</scope>
    <source>
        <strain evidence="2 3">ATCC 23126</strain>
    </source>
</reference>
<dbReference type="Proteomes" id="UP000576082">
    <property type="component" value="Unassembled WGS sequence"/>
</dbReference>
<dbReference type="Gene3D" id="3.40.50.300">
    <property type="entry name" value="P-loop containing nucleotide triphosphate hydrolases"/>
    <property type="match status" value="1"/>
</dbReference>
<dbReference type="Pfam" id="PF04851">
    <property type="entry name" value="ResIII"/>
    <property type="match status" value="1"/>
</dbReference>
<sequence>MNVSENLLNKFPENITFKYNWRKYQRRVLDELSTHLTDDHLHVIAPPGSGKTVLGLQVMLEINQPTLILAPTIAIRNQWIQRFCDLFLQVSTTPDWISNNIKEPKFLTVTTYHALHALGAKDDEVEEEETVDCNFEGLDFGTIVLDEAHHLKNAWWQTLMALKNKLKPKVVGLTATPPYDVSFSEWERYIELNGPIDTEISVPELVKERNLCPHQDYIHFSEPIQDELSIIYNHRASTKAITDQIVADTFLVDYLNNHPAIQNPKLNLEWIYDNIEIYSSFLIYLSANQQELSGFHFEITGNKKKKLPQLDKYWLEVLFNHLIFHEKRNDKTFSQHIKKVEHFIRMHGGIAGKKLVLENDQE</sequence>
<feature type="non-terminal residue" evidence="2">
    <location>
        <position position="362"/>
    </location>
</feature>
<accession>A0A7X9RZ86</accession>
<gene>
    <name evidence="2" type="ORF">HHU12_25500</name>
</gene>
<dbReference type="SMART" id="SM00487">
    <property type="entry name" value="DEXDc"/>
    <property type="match status" value="1"/>
</dbReference>
<dbReference type="AlphaFoldDB" id="A0A7X9RZ86"/>
<evidence type="ECO:0000259" key="1">
    <source>
        <dbReference type="PROSITE" id="PS51192"/>
    </source>
</evidence>
<dbReference type="EMBL" id="JABANE010000095">
    <property type="protein sequence ID" value="NME71347.1"/>
    <property type="molecule type" value="Genomic_DNA"/>
</dbReference>
<feature type="domain" description="Helicase ATP-binding" evidence="1">
    <location>
        <begin position="32"/>
        <end position="195"/>
    </location>
</feature>
<protein>
    <submittedName>
        <fullName evidence="2">DEAD/DEAH box helicase family protein</fullName>
    </submittedName>
</protein>
<dbReference type="GO" id="GO:0005524">
    <property type="term" value="F:ATP binding"/>
    <property type="evidence" value="ECO:0007669"/>
    <property type="project" value="InterPro"/>
</dbReference>
<organism evidence="2 3">
    <name type="scientific">Flammeovirga aprica JL-4</name>
    <dbReference type="NCBI Taxonomy" id="694437"/>
    <lineage>
        <taxon>Bacteria</taxon>
        <taxon>Pseudomonadati</taxon>
        <taxon>Bacteroidota</taxon>
        <taxon>Cytophagia</taxon>
        <taxon>Cytophagales</taxon>
        <taxon>Flammeovirgaceae</taxon>
        <taxon>Flammeovirga</taxon>
    </lineage>
</organism>
<proteinExistence type="predicted"/>
<dbReference type="SUPFAM" id="SSF52540">
    <property type="entry name" value="P-loop containing nucleoside triphosphate hydrolases"/>
    <property type="match status" value="1"/>
</dbReference>
<dbReference type="InterPro" id="IPR050742">
    <property type="entry name" value="Helicase_Restrict-Modif_Enz"/>
</dbReference>
<dbReference type="PROSITE" id="PS51192">
    <property type="entry name" value="HELICASE_ATP_BIND_1"/>
    <property type="match status" value="1"/>
</dbReference>
<evidence type="ECO:0000313" key="3">
    <source>
        <dbReference type="Proteomes" id="UP000576082"/>
    </source>
</evidence>
<dbReference type="InterPro" id="IPR006935">
    <property type="entry name" value="Helicase/UvrB_N"/>
</dbReference>